<keyword evidence="1" id="KW-1133">Transmembrane helix</keyword>
<feature type="transmembrane region" description="Helical" evidence="1">
    <location>
        <begin position="37"/>
        <end position="60"/>
    </location>
</feature>
<evidence type="ECO:0000256" key="1">
    <source>
        <dbReference type="SAM" id="Phobius"/>
    </source>
</evidence>
<feature type="transmembrane region" description="Helical" evidence="1">
    <location>
        <begin position="6"/>
        <end position="25"/>
    </location>
</feature>
<sequence length="93" mass="10714">MLLKLVAGLFVFIIRAFAAFLPYCYLLRRSRNGEKRIISLSICNCVACGIFLSVCFLGLIPHVHQEENIIRLVLQKSILCLYAHMLIDCYLFF</sequence>
<accession>A0A0B1SU74</accession>
<evidence type="ECO:0000313" key="2">
    <source>
        <dbReference type="EMBL" id="KHJ87446.1"/>
    </source>
</evidence>
<proteinExistence type="predicted"/>
<dbReference type="OrthoDB" id="448280at2759"/>
<dbReference type="Proteomes" id="UP000053660">
    <property type="component" value="Unassembled WGS sequence"/>
</dbReference>
<keyword evidence="1" id="KW-0472">Membrane</keyword>
<dbReference type="AlphaFoldDB" id="A0A0B1SU74"/>
<keyword evidence="3" id="KW-1185">Reference proteome</keyword>
<reference evidence="2 3" key="1">
    <citation type="submission" date="2014-03" db="EMBL/GenBank/DDBJ databases">
        <title>Draft genome of the hookworm Oesophagostomum dentatum.</title>
        <authorList>
            <person name="Mitreva M."/>
        </authorList>
    </citation>
    <scope>NUCLEOTIDE SEQUENCE [LARGE SCALE GENOMIC DNA]</scope>
    <source>
        <strain evidence="2 3">OD-Hann</strain>
    </source>
</reference>
<keyword evidence="1" id="KW-0812">Transmembrane</keyword>
<name>A0A0B1SU74_OESDE</name>
<gene>
    <name evidence="2" type="ORF">OESDEN_12781</name>
</gene>
<dbReference type="EMBL" id="KN557744">
    <property type="protein sequence ID" value="KHJ87446.1"/>
    <property type="molecule type" value="Genomic_DNA"/>
</dbReference>
<evidence type="ECO:0000313" key="3">
    <source>
        <dbReference type="Proteomes" id="UP000053660"/>
    </source>
</evidence>
<organism evidence="2 3">
    <name type="scientific">Oesophagostomum dentatum</name>
    <name type="common">Nodular worm</name>
    <dbReference type="NCBI Taxonomy" id="61180"/>
    <lineage>
        <taxon>Eukaryota</taxon>
        <taxon>Metazoa</taxon>
        <taxon>Ecdysozoa</taxon>
        <taxon>Nematoda</taxon>
        <taxon>Chromadorea</taxon>
        <taxon>Rhabditida</taxon>
        <taxon>Rhabditina</taxon>
        <taxon>Rhabditomorpha</taxon>
        <taxon>Strongyloidea</taxon>
        <taxon>Strongylidae</taxon>
        <taxon>Oesophagostomum</taxon>
    </lineage>
</organism>
<protein>
    <submittedName>
        <fullName evidence="2">Uncharacterized protein</fullName>
    </submittedName>
</protein>